<reference evidence="7" key="1">
    <citation type="journal article" date="2022" name="G3 (Bethesda)">
        <title>Unveiling the complete genome sequence of Alicyclobacillus acidoterrestris DSM 3922T, a taint-producing strain.</title>
        <authorList>
            <person name="Leonardo I.C."/>
            <person name="Barreto Crespo M.T."/>
            <person name="Gaspar F.B."/>
        </authorList>
    </citation>
    <scope>NUCLEOTIDE SEQUENCE [LARGE SCALE GENOMIC DNA]</scope>
    <source>
        <strain evidence="7">DSM 3922</strain>
    </source>
</reference>
<dbReference type="InterPro" id="IPR012340">
    <property type="entry name" value="NA-bd_OB-fold"/>
</dbReference>
<dbReference type="InterPro" id="IPR016059">
    <property type="entry name" value="DNA_ligase_ATP-dep_CS"/>
</dbReference>
<dbReference type="AlphaFoldDB" id="A0A9E6ZNI3"/>
<evidence type="ECO:0000313" key="6">
    <source>
        <dbReference type="EMBL" id="UNO48869.1"/>
    </source>
</evidence>
<dbReference type="GO" id="GO:0006310">
    <property type="term" value="P:DNA recombination"/>
    <property type="evidence" value="ECO:0007669"/>
    <property type="project" value="InterPro"/>
</dbReference>
<dbReference type="Pfam" id="PF04679">
    <property type="entry name" value="DNA_ligase_A_C"/>
    <property type="match status" value="1"/>
</dbReference>
<name>A0A9E6ZNI3_ALIAG</name>
<dbReference type="PROSITE" id="PS00697">
    <property type="entry name" value="DNA_LIGASE_A1"/>
    <property type="match status" value="1"/>
</dbReference>
<proteinExistence type="inferred from homology"/>
<dbReference type="Gene3D" id="2.40.50.140">
    <property type="entry name" value="Nucleic acid-binding proteins"/>
    <property type="match status" value="1"/>
</dbReference>
<dbReference type="Pfam" id="PF01068">
    <property type="entry name" value="DNA_ligase_A_M"/>
    <property type="match status" value="1"/>
</dbReference>
<dbReference type="EMBL" id="CP080467">
    <property type="protein sequence ID" value="UNO48869.1"/>
    <property type="molecule type" value="Genomic_DNA"/>
</dbReference>
<dbReference type="GO" id="GO:0003910">
    <property type="term" value="F:DNA ligase (ATP) activity"/>
    <property type="evidence" value="ECO:0007669"/>
    <property type="project" value="UniProtKB-EC"/>
</dbReference>
<evidence type="ECO:0000259" key="5">
    <source>
        <dbReference type="PROSITE" id="PS50160"/>
    </source>
</evidence>
<dbReference type="Gene3D" id="3.30.1490.70">
    <property type="match status" value="1"/>
</dbReference>
<dbReference type="CDD" id="cd07971">
    <property type="entry name" value="OBF_DNA_ligase_LigD"/>
    <property type="match status" value="1"/>
</dbReference>
<dbReference type="KEGG" id="aaco:K1I37_19980"/>
<accession>A0A9E6ZNI3</accession>
<comment type="similarity">
    <text evidence="1">Belongs to the ATP-dependent DNA ligase family.</text>
</comment>
<dbReference type="InterPro" id="IPR012309">
    <property type="entry name" value="DNA_ligase_ATP-dep_C"/>
</dbReference>
<evidence type="ECO:0000313" key="7">
    <source>
        <dbReference type="Proteomes" id="UP000829401"/>
    </source>
</evidence>
<dbReference type="GO" id="GO:0006281">
    <property type="term" value="P:DNA repair"/>
    <property type="evidence" value="ECO:0007669"/>
    <property type="project" value="InterPro"/>
</dbReference>
<comment type="catalytic activity">
    <reaction evidence="4">
        <text>ATP + (deoxyribonucleotide)n-3'-hydroxyl + 5'-phospho-(deoxyribonucleotide)m = (deoxyribonucleotide)n+m + AMP + diphosphate.</text>
        <dbReference type="EC" id="6.5.1.1"/>
    </reaction>
</comment>
<evidence type="ECO:0000256" key="2">
    <source>
        <dbReference type="ARBA" id="ARBA00012727"/>
    </source>
</evidence>
<dbReference type="PROSITE" id="PS50160">
    <property type="entry name" value="DNA_LIGASE_A3"/>
    <property type="match status" value="1"/>
</dbReference>
<dbReference type="Gene3D" id="3.30.470.30">
    <property type="entry name" value="DNA ligase/mRNA capping enzyme"/>
    <property type="match status" value="1"/>
</dbReference>
<dbReference type="PROSITE" id="PS00333">
    <property type="entry name" value="DNA_LIGASE_A2"/>
    <property type="match status" value="1"/>
</dbReference>
<gene>
    <name evidence="6" type="ORF">K1I37_19980</name>
</gene>
<dbReference type="InterPro" id="IPR050191">
    <property type="entry name" value="ATP-dep_DNA_ligase"/>
</dbReference>
<organism evidence="6 7">
    <name type="scientific">Alicyclobacillus acidoterrestris (strain ATCC 49025 / DSM 3922 / CIP 106132 / NCIMB 13137 / GD3B)</name>
    <dbReference type="NCBI Taxonomy" id="1356854"/>
    <lineage>
        <taxon>Bacteria</taxon>
        <taxon>Bacillati</taxon>
        <taxon>Bacillota</taxon>
        <taxon>Bacilli</taxon>
        <taxon>Bacillales</taxon>
        <taxon>Alicyclobacillaceae</taxon>
        <taxon>Alicyclobacillus</taxon>
    </lineage>
</organism>
<feature type="domain" description="ATP-dependent DNA ligase family profile" evidence="5">
    <location>
        <begin position="112"/>
        <end position="202"/>
    </location>
</feature>
<evidence type="ECO:0000256" key="4">
    <source>
        <dbReference type="ARBA" id="ARBA00034003"/>
    </source>
</evidence>
<keyword evidence="3 6" id="KW-0436">Ligase</keyword>
<protein>
    <recommendedName>
        <fullName evidence="2">DNA ligase (ATP)</fullName>
        <ecNumber evidence="2">6.5.1.1</ecNumber>
    </recommendedName>
</protein>
<dbReference type="CDD" id="cd07906">
    <property type="entry name" value="Adenylation_DNA_ligase_LigD_LigC"/>
    <property type="match status" value="1"/>
</dbReference>
<keyword evidence="7" id="KW-1185">Reference proteome</keyword>
<evidence type="ECO:0000256" key="1">
    <source>
        <dbReference type="ARBA" id="ARBA00007572"/>
    </source>
</evidence>
<dbReference type="SUPFAM" id="SSF56091">
    <property type="entry name" value="DNA ligase/mRNA capping enzyme, catalytic domain"/>
    <property type="match status" value="1"/>
</dbReference>
<sequence length="328" mass="37348">MKIERDSLLDPVIPFEPIRRDAIPTQGIWLPQIKWDGVRVLTYFDGNTVRLFNRKRRERTMQYPELSAIDTYCTGDSVILDGEIIALGQNGKPSFHEVMRRDGVRRRDSVALAQKAVPITYMVFDILYHNGEWLTTRPYVQRLERLSSILKAHPNVQQVSTHDDAFALFEVVKSYGMEGIVLKQPDSPYILGGKSDLWVKVKNYQDLIAVIGGFTVDESGAVNALLVGQYDASGRLWYIGHAGTGRLSKAEWRLLAEKFRPHVTDTRPFVNQPDRHRDANWLAPQFAVKIQFAEWTPGGTLRQPSIQSFVDIPVNQCVFDDQAPLRPN</sequence>
<dbReference type="PANTHER" id="PTHR45674:SF4">
    <property type="entry name" value="DNA LIGASE 1"/>
    <property type="match status" value="1"/>
</dbReference>
<dbReference type="GO" id="GO:0005524">
    <property type="term" value="F:ATP binding"/>
    <property type="evidence" value="ECO:0007669"/>
    <property type="project" value="InterPro"/>
</dbReference>
<dbReference type="SUPFAM" id="SSF50249">
    <property type="entry name" value="Nucleic acid-binding proteins"/>
    <property type="match status" value="1"/>
</dbReference>
<dbReference type="Proteomes" id="UP000829401">
    <property type="component" value="Chromosome"/>
</dbReference>
<dbReference type="PANTHER" id="PTHR45674">
    <property type="entry name" value="DNA LIGASE 1/3 FAMILY MEMBER"/>
    <property type="match status" value="1"/>
</dbReference>
<dbReference type="InterPro" id="IPR012310">
    <property type="entry name" value="DNA_ligase_ATP-dep_cent"/>
</dbReference>
<dbReference type="EC" id="6.5.1.1" evidence="2"/>
<evidence type="ECO:0000256" key="3">
    <source>
        <dbReference type="ARBA" id="ARBA00022598"/>
    </source>
</evidence>